<evidence type="ECO:0000256" key="3">
    <source>
        <dbReference type="ARBA" id="ARBA00022676"/>
    </source>
</evidence>
<dbReference type="GO" id="GO:0016757">
    <property type="term" value="F:glycosyltransferase activity"/>
    <property type="evidence" value="ECO:0007669"/>
    <property type="project" value="UniProtKB-KW"/>
</dbReference>
<evidence type="ECO:0000259" key="7">
    <source>
        <dbReference type="Pfam" id="PF02709"/>
    </source>
</evidence>
<evidence type="ECO:0000256" key="1">
    <source>
        <dbReference type="ARBA" id="ARBA00004776"/>
    </source>
</evidence>
<dbReference type="OrthoDB" id="4120491at2"/>
<evidence type="ECO:0000256" key="4">
    <source>
        <dbReference type="ARBA" id="ARBA00022679"/>
    </source>
</evidence>
<dbReference type="EMBL" id="SZYE01000109">
    <property type="protein sequence ID" value="TKR23113.1"/>
    <property type="molecule type" value="Genomic_DNA"/>
</dbReference>
<feature type="region of interest" description="Disordered" evidence="5">
    <location>
        <begin position="307"/>
        <end position="334"/>
    </location>
</feature>
<dbReference type="SUPFAM" id="SSF53448">
    <property type="entry name" value="Nucleotide-diphospho-sugar transferases"/>
    <property type="match status" value="1"/>
</dbReference>
<dbReference type="InterPro" id="IPR029044">
    <property type="entry name" value="Nucleotide-diphossugar_trans"/>
</dbReference>
<keyword evidence="3" id="KW-0328">Glycosyltransferase</keyword>
<dbReference type="PANTHER" id="PTHR43179:SF12">
    <property type="entry name" value="GALACTOFURANOSYLTRANSFERASE GLFT2"/>
    <property type="match status" value="1"/>
</dbReference>
<accession>A0A7Z8JXW5</accession>
<dbReference type="Gene3D" id="3.90.550.10">
    <property type="entry name" value="Spore Coat Polysaccharide Biosynthesis Protein SpsA, Chain A"/>
    <property type="match status" value="1"/>
</dbReference>
<evidence type="ECO:0000313" key="8">
    <source>
        <dbReference type="EMBL" id="TKR23113.1"/>
    </source>
</evidence>
<gene>
    <name evidence="8" type="ORF">FA014_12915</name>
</gene>
<dbReference type="AlphaFoldDB" id="A0A7Z8JXW5"/>
<dbReference type="InterPro" id="IPR027791">
    <property type="entry name" value="Galactosyl_T_C"/>
</dbReference>
<comment type="caution">
    <text evidence="8">The sequence shown here is derived from an EMBL/GenBank/DDBJ whole genome shotgun (WGS) entry which is preliminary data.</text>
</comment>
<reference evidence="8 9" key="1">
    <citation type="submission" date="2019-05" db="EMBL/GenBank/DDBJ databases">
        <title>Genome sequence of Cellulomonas hominis strain CS1.</title>
        <authorList>
            <person name="Belmont J."/>
            <person name="Maclea K.S."/>
        </authorList>
    </citation>
    <scope>NUCLEOTIDE SEQUENCE [LARGE SCALE GENOMIC DNA]</scope>
    <source>
        <strain evidence="8 9">CS1</strain>
    </source>
</reference>
<protein>
    <submittedName>
        <fullName evidence="8">Glycosyltransferase family 2 protein</fullName>
    </submittedName>
</protein>
<comment type="similarity">
    <text evidence="2">Belongs to the glycosyltransferase 2 family.</text>
</comment>
<sequence length="433" mass="46036">MPGNRWDLLDGVLPDVPPSVSVVVVHYDQQAELDRTLRALARQDHPADRTEVLVVDDGSPVPPRVPDGVRLLRQEDRGFRVAAARNLGAAAATHDVLVFLDADTAPEPGYLRAISRLPALDPDCVAVGRRRHADLAGAPVDAPVERVGPERELPEPAWLVDAYRRSRDLLDADDRSYRYVIGAVTACSRALFTEAGGFDEGFSSYGGEDWEWAYRAWLAGAVLAHVPEAVAWHDGPDWSGRDAASRAAKNAEALRLAHLVPVPGSRPRGLPSGRADVLVHPPGGDGVSAAQRFVSLDSVLAALPGAVAAPDPGAGPEAPDRPGAPRPATARPGDARYDRVRLDVLLDRPLRAEPGTGPGAVAAAVERVAAEGLGELALLGADGTPLLRVVARRARAREHRWGRDDLFPRATAPGDGLVPLADEPDLEAYLGGW</sequence>
<evidence type="ECO:0000256" key="5">
    <source>
        <dbReference type="SAM" id="MobiDB-lite"/>
    </source>
</evidence>
<evidence type="ECO:0000256" key="2">
    <source>
        <dbReference type="ARBA" id="ARBA00006739"/>
    </source>
</evidence>
<dbReference type="Pfam" id="PF00535">
    <property type="entry name" value="Glycos_transf_2"/>
    <property type="match status" value="1"/>
</dbReference>
<dbReference type="PANTHER" id="PTHR43179">
    <property type="entry name" value="RHAMNOSYLTRANSFERASE WBBL"/>
    <property type="match status" value="1"/>
</dbReference>
<feature type="domain" description="Glycosyltransferase 2-like" evidence="6">
    <location>
        <begin position="21"/>
        <end position="132"/>
    </location>
</feature>
<dbReference type="Proteomes" id="UP000308121">
    <property type="component" value="Unassembled WGS sequence"/>
</dbReference>
<name>A0A7Z8JXW5_9CELL</name>
<feature type="domain" description="Galactosyltransferase C-terminal" evidence="7">
    <location>
        <begin position="176"/>
        <end position="224"/>
    </location>
</feature>
<keyword evidence="4 8" id="KW-0808">Transferase</keyword>
<feature type="compositionally biased region" description="Low complexity" evidence="5">
    <location>
        <begin position="307"/>
        <end position="317"/>
    </location>
</feature>
<comment type="pathway">
    <text evidence="1">Cell wall biogenesis; cell wall polysaccharide biosynthesis.</text>
</comment>
<dbReference type="InterPro" id="IPR001173">
    <property type="entry name" value="Glyco_trans_2-like"/>
</dbReference>
<organism evidence="8 9">
    <name type="scientific">Cellulomonas hominis</name>
    <dbReference type="NCBI Taxonomy" id="156981"/>
    <lineage>
        <taxon>Bacteria</taxon>
        <taxon>Bacillati</taxon>
        <taxon>Actinomycetota</taxon>
        <taxon>Actinomycetes</taxon>
        <taxon>Micrococcales</taxon>
        <taxon>Cellulomonadaceae</taxon>
        <taxon>Cellulomonas</taxon>
    </lineage>
</organism>
<proteinExistence type="inferred from homology"/>
<evidence type="ECO:0000313" key="9">
    <source>
        <dbReference type="Proteomes" id="UP000308121"/>
    </source>
</evidence>
<evidence type="ECO:0000259" key="6">
    <source>
        <dbReference type="Pfam" id="PF00535"/>
    </source>
</evidence>
<dbReference type="Pfam" id="PF02709">
    <property type="entry name" value="Glyco_transf_7C"/>
    <property type="match status" value="1"/>
</dbReference>